<evidence type="ECO:0008006" key="8">
    <source>
        <dbReference type="Google" id="ProtNLM"/>
    </source>
</evidence>
<keyword evidence="2 3" id="KW-0040">ANK repeat</keyword>
<dbReference type="PANTHER" id="PTHR24126">
    <property type="entry name" value="ANKYRIN REPEAT, PH AND SEC7 DOMAIN CONTAINING PROTEIN SECG-RELATED"/>
    <property type="match status" value="1"/>
</dbReference>
<dbReference type="SUPFAM" id="SSF48403">
    <property type="entry name" value="Ankyrin repeat"/>
    <property type="match status" value="1"/>
</dbReference>
<feature type="repeat" description="ANK" evidence="3">
    <location>
        <begin position="52"/>
        <end position="84"/>
    </location>
</feature>
<feature type="repeat" description="ANK" evidence="3">
    <location>
        <begin position="85"/>
        <end position="117"/>
    </location>
</feature>
<evidence type="ECO:0000256" key="5">
    <source>
        <dbReference type="SAM" id="SignalP"/>
    </source>
</evidence>
<evidence type="ECO:0000256" key="1">
    <source>
        <dbReference type="ARBA" id="ARBA00022737"/>
    </source>
</evidence>
<dbReference type="PANTHER" id="PTHR24126:SF14">
    <property type="entry name" value="ANK_REP_REGION DOMAIN-CONTAINING PROTEIN"/>
    <property type="match status" value="1"/>
</dbReference>
<evidence type="ECO:0000313" key="6">
    <source>
        <dbReference type="EMBL" id="BCX88312.1"/>
    </source>
</evidence>
<dbReference type="PROSITE" id="PS50088">
    <property type="entry name" value="ANK_REPEAT"/>
    <property type="match status" value="2"/>
</dbReference>
<dbReference type="InterPro" id="IPR002110">
    <property type="entry name" value="Ankyrin_rpt"/>
</dbReference>
<dbReference type="SMART" id="SM00248">
    <property type="entry name" value="ANK"/>
    <property type="match status" value="3"/>
</dbReference>
<name>A0AAU9CL08_9GAMM</name>
<feature type="signal peptide" evidence="5">
    <location>
        <begin position="1"/>
        <end position="18"/>
    </location>
</feature>
<keyword evidence="1" id="KW-0677">Repeat</keyword>
<dbReference type="AlphaFoldDB" id="A0AAU9CL08"/>
<dbReference type="PROSITE" id="PS51257">
    <property type="entry name" value="PROKAR_LIPOPROTEIN"/>
    <property type="match status" value="1"/>
</dbReference>
<feature type="compositionally biased region" description="Basic and acidic residues" evidence="4">
    <location>
        <begin position="141"/>
        <end position="193"/>
    </location>
</feature>
<dbReference type="InterPro" id="IPR036770">
    <property type="entry name" value="Ankyrin_rpt-contain_sf"/>
</dbReference>
<evidence type="ECO:0000313" key="7">
    <source>
        <dbReference type="Proteomes" id="UP001321450"/>
    </source>
</evidence>
<dbReference type="PROSITE" id="PS50297">
    <property type="entry name" value="ANK_REP_REGION"/>
    <property type="match status" value="2"/>
</dbReference>
<keyword evidence="5" id="KW-0732">Signal</keyword>
<proteinExistence type="predicted"/>
<evidence type="ECO:0000256" key="4">
    <source>
        <dbReference type="SAM" id="MobiDB-lite"/>
    </source>
</evidence>
<reference evidence="7" key="1">
    <citation type="journal article" date="2024" name="Int. J. Syst. Evol. Microbiol.">
        <title>Methylomarinovum tepidoasis sp. nov., a moderately thermophilic methanotroph of the family Methylothermaceae isolated from a deep-sea hydrothermal field.</title>
        <authorList>
            <person name="Hirayama H."/>
            <person name="Takaki Y."/>
            <person name="Abe M."/>
            <person name="Miyazaki M."/>
            <person name="Uematsu K."/>
            <person name="Matsui Y."/>
            <person name="Takai K."/>
        </authorList>
    </citation>
    <scope>NUCLEOTIDE SEQUENCE [LARGE SCALE GENOMIC DNA]</scope>
    <source>
        <strain evidence="7">IN45</strain>
    </source>
</reference>
<dbReference type="Proteomes" id="UP001321450">
    <property type="component" value="Chromosome"/>
</dbReference>
<evidence type="ECO:0000256" key="2">
    <source>
        <dbReference type="ARBA" id="ARBA00023043"/>
    </source>
</evidence>
<gene>
    <name evidence="6" type="ORF">MIN45_P0681</name>
</gene>
<protein>
    <recommendedName>
        <fullName evidence="8">Ankyrin repeat domain-containing protein</fullName>
    </recommendedName>
</protein>
<dbReference type="Gene3D" id="1.25.40.20">
    <property type="entry name" value="Ankyrin repeat-containing domain"/>
    <property type="match status" value="2"/>
</dbReference>
<keyword evidence="7" id="KW-1185">Reference proteome</keyword>
<dbReference type="RefSeq" id="WP_286293420.1">
    <property type="nucleotide sequence ID" value="NZ_AP024718.1"/>
</dbReference>
<organism evidence="6 7">
    <name type="scientific">Methylomarinovum tepidoasis</name>
    <dbReference type="NCBI Taxonomy" id="2840183"/>
    <lineage>
        <taxon>Bacteria</taxon>
        <taxon>Pseudomonadati</taxon>
        <taxon>Pseudomonadota</taxon>
        <taxon>Gammaproteobacteria</taxon>
        <taxon>Methylococcales</taxon>
        <taxon>Methylothermaceae</taxon>
        <taxon>Methylomarinovum</taxon>
    </lineage>
</organism>
<sequence length="193" mass="20676">MRLLYLALLLSFSLACRAEPAAELFSAAARGRISQVESLLRQGVAVDSRTATRRTPLMIAAYFGNERIVRLLLGYGADVNATDNRGVTPLMEAVAGGWPRVVRWLLASGADVGAKDQSGLTALDRAHQKDHADLVQLLQGDENKDENAADGDTADKDAQTQQKDGTDKKEGDKKQEAAPKADAAKTKAEEKSG</sequence>
<dbReference type="EMBL" id="AP024718">
    <property type="protein sequence ID" value="BCX88312.1"/>
    <property type="molecule type" value="Genomic_DNA"/>
</dbReference>
<dbReference type="Pfam" id="PF12796">
    <property type="entry name" value="Ank_2"/>
    <property type="match status" value="1"/>
</dbReference>
<accession>A0AAU9CL08</accession>
<dbReference type="KEGG" id="meiy:MIN45_P0681"/>
<feature type="region of interest" description="Disordered" evidence="4">
    <location>
        <begin position="139"/>
        <end position="193"/>
    </location>
</feature>
<feature type="chain" id="PRO_5043706461" description="Ankyrin repeat domain-containing protein" evidence="5">
    <location>
        <begin position="19"/>
        <end position="193"/>
    </location>
</feature>
<evidence type="ECO:0000256" key="3">
    <source>
        <dbReference type="PROSITE-ProRule" id="PRU00023"/>
    </source>
</evidence>